<dbReference type="AlphaFoldDB" id="A0A8S1R1J0"/>
<keyword evidence="3" id="KW-1185">Reference proteome</keyword>
<evidence type="ECO:0000313" key="3">
    <source>
        <dbReference type="Proteomes" id="UP000692954"/>
    </source>
</evidence>
<dbReference type="OrthoDB" id="292862at2759"/>
<organism evidence="2 3">
    <name type="scientific">Paramecium sonneborni</name>
    <dbReference type="NCBI Taxonomy" id="65129"/>
    <lineage>
        <taxon>Eukaryota</taxon>
        <taxon>Sar</taxon>
        <taxon>Alveolata</taxon>
        <taxon>Ciliophora</taxon>
        <taxon>Intramacronucleata</taxon>
        <taxon>Oligohymenophorea</taxon>
        <taxon>Peniculida</taxon>
        <taxon>Parameciidae</taxon>
        <taxon>Paramecium</taxon>
    </lineage>
</organism>
<reference evidence="2" key="1">
    <citation type="submission" date="2021-01" db="EMBL/GenBank/DDBJ databases">
        <authorList>
            <consortium name="Genoscope - CEA"/>
            <person name="William W."/>
        </authorList>
    </citation>
    <scope>NUCLEOTIDE SEQUENCE</scope>
</reference>
<dbReference type="Proteomes" id="UP000692954">
    <property type="component" value="Unassembled WGS sequence"/>
</dbReference>
<dbReference type="EMBL" id="CAJJDN010000126">
    <property type="protein sequence ID" value="CAD8120440.1"/>
    <property type="molecule type" value="Genomic_DNA"/>
</dbReference>
<gene>
    <name evidence="2" type="ORF">PSON_ATCC_30995.1.T1260078</name>
</gene>
<accession>A0A8S1R1J0</accession>
<protein>
    <submittedName>
        <fullName evidence="2">Uncharacterized protein</fullName>
    </submittedName>
</protein>
<evidence type="ECO:0000313" key="2">
    <source>
        <dbReference type="EMBL" id="CAD8120440.1"/>
    </source>
</evidence>
<feature type="coiled-coil region" evidence="1">
    <location>
        <begin position="519"/>
        <end position="546"/>
    </location>
</feature>
<name>A0A8S1R1J0_9CILI</name>
<proteinExistence type="predicted"/>
<keyword evidence="1" id="KW-0175">Coiled coil</keyword>
<sequence length="550" mass="65419">MNVLQSNQLSPFITQKIVKKPTVLMQPNQLKKSQVDAKPIKFLQWDDDNKLIKLCLDLKKYNSLFRTGPASFIVYIATKSETNQISKMNLDKGLPLIDTTLKKGIYIWNHVIYNEHKNIQQYQLLCILGEQIKEKQLRRQTLNLVDNSNVFIHADTILMTVASLLASEIVFLINNDDDEILENFYQITSNDQQSYYKLQVINFVDGLSCSIDQFKWYQIYNNIKITIIEETHYFNVSNSSFVDNPTEIINNWALELEMSLQKKIYSSYEIDFLTFLSIAEIITKSSMSELSKLDVQENIFFKAIQKQIKYEKDYIESIYYKEIREFCSISDEVTVDSLTSKLNQMREQAMSLYYIQLGQFYDNPDYNKFQSAIQQKIDQLELECIRYNFELMDIELSQQFDKIDKKYKDSFPDSYTLFLNEILKFREFRGLKYQNIQQNLSGTYKSKLYSYITEYNNKQKILYDKRMQTQNEKQYQFLKKRDKEVIRGLEILQNYTELMRDEIGTLKNLIDFNNQINIVVKYKKEIRKLDDEIRQLQLQADKIQIKKKQS</sequence>
<evidence type="ECO:0000256" key="1">
    <source>
        <dbReference type="SAM" id="Coils"/>
    </source>
</evidence>
<comment type="caution">
    <text evidence="2">The sequence shown here is derived from an EMBL/GenBank/DDBJ whole genome shotgun (WGS) entry which is preliminary data.</text>
</comment>